<evidence type="ECO:0000256" key="1">
    <source>
        <dbReference type="SAM" id="SignalP"/>
    </source>
</evidence>
<name>A0A7S4QM12_9STRA</name>
<feature type="chain" id="PRO_5030700875" evidence="1">
    <location>
        <begin position="21"/>
        <end position="899"/>
    </location>
</feature>
<accession>A0A7S4QM12</accession>
<proteinExistence type="predicted"/>
<dbReference type="EMBL" id="HBNS01005446">
    <property type="protein sequence ID" value="CAE4586997.1"/>
    <property type="molecule type" value="Transcribed_RNA"/>
</dbReference>
<keyword evidence="1" id="KW-0732">Signal</keyword>
<sequence>MKLYLPSTFALLFIPRLVSGESLQEAIIKDMMPERSPLCNPTPGATSSDFTFASSQEESKWFDGYAESYEKYNAPWSNLEHHVFNAKMMHTDSNNDRKWTIRLGKGGNIYSMVGPMGETVAPQKRIDSPWIDEVWHSVGVEPPQPEEPFMIHGAGSYQSDQTYTSDVGVPLTEVPFYSPSLGKYCNDSDGECGFAAWAQHGPVPVYWKSDMLNFNRYVDCGDGVIEHTAVSHNNMGSEKNLMRLDAPFGSVRFSTFRDVVISDQTSEILFKNHELGRFDTAPEKVAASDTLGYAIFAEDLPSPVTGPYPLKAGVSMKIHNVGCRNAPTYVSPYPAVMCRLEPTEPDSEGTRVAVTFRGTPPTFSAPCSDNDATNCIDAVKFMKYGSNNYCRAFGSGGDVMCRLNHVFLNNFRKHSGTGQGIKFETASGLSFSASNGITYWSFESNGVYSMIFTPRSGVDPTLTEIDLMITDNPNEEWNISLLSSPDVGGDVAARNGVINWVLHIQETGAQWIIFNPDEVEGESDLGRYVARKYPPGTSLEVLYHEGKPEEENLALAHVYGNSFPDTDGLTPGFPLLQVGNANEGFMPRDANIYNIVTTASKNSGGGSHVYRQYFVMDRFTNISEKAANLVSQVYQQNYNVNNDADATPTGRLVHLYKQGNNIGATIGDTPCYGAEIPFPYPTDDAGNTIILQSRGGAGVHSVTDRLGKCVLTVAMQQGLTGAIRGGPTGKQLVLNFYTSDGHPTGENYLVDGIRHWYWKSNRMLVYPSEPLNTVEACPDAEVELEAKFPVYNYINVTYADDAYNYELITDKVCTGSTTPNKNSKALFEVKCGNSRYIGPDPYYFAPDGFSSDDQKKRPYICKNDSTARGEWRLLGFFPDGACSSIEVDYVFDKDMCSMA</sequence>
<organism evidence="2">
    <name type="scientific">Ditylum brightwellii</name>
    <dbReference type="NCBI Taxonomy" id="49249"/>
    <lineage>
        <taxon>Eukaryota</taxon>
        <taxon>Sar</taxon>
        <taxon>Stramenopiles</taxon>
        <taxon>Ochrophyta</taxon>
        <taxon>Bacillariophyta</taxon>
        <taxon>Mediophyceae</taxon>
        <taxon>Lithodesmiophycidae</taxon>
        <taxon>Lithodesmiales</taxon>
        <taxon>Lithodesmiaceae</taxon>
        <taxon>Ditylum</taxon>
    </lineage>
</organism>
<evidence type="ECO:0000313" key="2">
    <source>
        <dbReference type="EMBL" id="CAE4586997.1"/>
    </source>
</evidence>
<reference evidence="2" key="1">
    <citation type="submission" date="2021-01" db="EMBL/GenBank/DDBJ databases">
        <authorList>
            <person name="Corre E."/>
            <person name="Pelletier E."/>
            <person name="Niang G."/>
            <person name="Scheremetjew M."/>
            <person name="Finn R."/>
            <person name="Kale V."/>
            <person name="Holt S."/>
            <person name="Cochrane G."/>
            <person name="Meng A."/>
            <person name="Brown T."/>
            <person name="Cohen L."/>
        </authorList>
    </citation>
    <scope>NUCLEOTIDE SEQUENCE</scope>
    <source>
        <strain evidence="2">GSO104</strain>
    </source>
</reference>
<protein>
    <submittedName>
        <fullName evidence="2">Uncharacterized protein</fullName>
    </submittedName>
</protein>
<gene>
    <name evidence="2" type="ORF">DBRI00130_LOCUS4434</name>
</gene>
<dbReference type="AlphaFoldDB" id="A0A7S4QM12"/>
<feature type="signal peptide" evidence="1">
    <location>
        <begin position="1"/>
        <end position="20"/>
    </location>
</feature>